<dbReference type="NCBIfam" id="TIGR00254">
    <property type="entry name" value="GGDEF"/>
    <property type="match status" value="1"/>
</dbReference>
<keyword evidence="1" id="KW-1133">Transmembrane helix</keyword>
<dbReference type="PANTHER" id="PTHR44757:SF2">
    <property type="entry name" value="BIOFILM ARCHITECTURE MAINTENANCE PROTEIN MBAA"/>
    <property type="match status" value="1"/>
</dbReference>
<evidence type="ECO:0000256" key="1">
    <source>
        <dbReference type="SAM" id="Phobius"/>
    </source>
</evidence>
<evidence type="ECO:0000313" key="5">
    <source>
        <dbReference type="Proteomes" id="UP001149140"/>
    </source>
</evidence>
<dbReference type="Pfam" id="PF00990">
    <property type="entry name" value="GGDEF"/>
    <property type="match status" value="1"/>
</dbReference>
<feature type="transmembrane region" description="Helical" evidence="1">
    <location>
        <begin position="78"/>
        <end position="100"/>
    </location>
</feature>
<proteinExistence type="predicted"/>
<dbReference type="PROSITE" id="PS50883">
    <property type="entry name" value="EAL"/>
    <property type="match status" value="1"/>
</dbReference>
<dbReference type="PROSITE" id="PS50887">
    <property type="entry name" value="GGDEF"/>
    <property type="match status" value="1"/>
</dbReference>
<dbReference type="AlphaFoldDB" id="A0A9X3N027"/>
<sequence length="681" mass="73581">MFARAAKLDPLNSYVSAVIAVGAVCALGIVIDGVGEFSLALTPEIAIFALCAFIGDFLPLKVFTRGAEGEITTSTCFAFAALLAAGPLAALIALVAANLIVDAFRRKAAQKVAFNVAQYAISVAAAAMVLKATTGMPRPDGPHLEPSDLAGVMLAIAAFFVVNSTLVATVIALVQRTRVLRYLIDDIFNQVATGGLLLGLAPVVLLAADFFLPAIALLFLPLYAVHRGGRDAIAKQHQALHDALTGLPNRELFRDRIDQAVSRSRRDGDAAVVMIMDLDHFKEINDTLGHHMGDLLLQEVSRRLRVALRDSDTVARLGGDEFGILLPRVDTTEDGTTVAQNLLAHLREPFVLEGMRLEIDASVGLALHPLHGEDNETLQQRADIAMYSAKQSGRGFAVFEAELDRHSPRRLALAGGMRVAINEGQIQLYYQPKADLRTGRIMGVEALARWDHPEFGIVGPSEFVPIAEQTGLITPLTSFVLDAAIRQVRTWNDSGLELSVAVNLSARSFLDTQLAVEIPRLLARWDVEAEQLELEITESMLMTDPARAEATLTRLSQIGLTLSVDDFGTGYSSLANLKRLPVDVIKIDKSFVMEMAVDASDAAIVRSTIDLAHNLGLKVVAEGVESEDAWRQLETLGCDFAQGYYLSRPLPAEAATRLIRERGTGRDVPPPALRVVRGLAL</sequence>
<dbReference type="Pfam" id="PF20972">
    <property type="entry name" value="MASE9"/>
    <property type="match status" value="1"/>
</dbReference>
<dbReference type="InterPro" id="IPR052155">
    <property type="entry name" value="Biofilm_reg_signaling"/>
</dbReference>
<keyword evidence="5" id="KW-1185">Reference proteome</keyword>
<organism evidence="4 5">
    <name type="scientific">Solirubrobacter ginsenosidimutans</name>
    <dbReference type="NCBI Taxonomy" id="490573"/>
    <lineage>
        <taxon>Bacteria</taxon>
        <taxon>Bacillati</taxon>
        <taxon>Actinomycetota</taxon>
        <taxon>Thermoleophilia</taxon>
        <taxon>Solirubrobacterales</taxon>
        <taxon>Solirubrobacteraceae</taxon>
        <taxon>Solirubrobacter</taxon>
    </lineage>
</organism>
<feature type="transmembrane region" description="Helical" evidence="1">
    <location>
        <begin position="112"/>
        <end position="130"/>
    </location>
</feature>
<dbReference type="Pfam" id="PF00563">
    <property type="entry name" value="EAL"/>
    <property type="match status" value="1"/>
</dbReference>
<feature type="domain" description="GGDEF" evidence="3">
    <location>
        <begin position="269"/>
        <end position="402"/>
    </location>
</feature>
<dbReference type="RefSeq" id="WP_270045200.1">
    <property type="nucleotide sequence ID" value="NZ_JAPDOD010000055.1"/>
</dbReference>
<feature type="transmembrane region" description="Helical" evidence="1">
    <location>
        <begin position="150"/>
        <end position="174"/>
    </location>
</feature>
<dbReference type="Gene3D" id="3.30.70.270">
    <property type="match status" value="1"/>
</dbReference>
<dbReference type="SUPFAM" id="SSF55073">
    <property type="entry name" value="Nucleotide cyclase"/>
    <property type="match status" value="1"/>
</dbReference>
<dbReference type="CDD" id="cd01949">
    <property type="entry name" value="GGDEF"/>
    <property type="match status" value="1"/>
</dbReference>
<dbReference type="InterPro" id="IPR043128">
    <property type="entry name" value="Rev_trsase/Diguanyl_cyclase"/>
</dbReference>
<evidence type="ECO:0000313" key="4">
    <source>
        <dbReference type="EMBL" id="MDA0165940.1"/>
    </source>
</evidence>
<evidence type="ECO:0000259" key="2">
    <source>
        <dbReference type="PROSITE" id="PS50883"/>
    </source>
</evidence>
<dbReference type="SUPFAM" id="SSF141868">
    <property type="entry name" value="EAL domain-like"/>
    <property type="match status" value="1"/>
</dbReference>
<comment type="caution">
    <text evidence="4">The sequence shown here is derived from an EMBL/GenBank/DDBJ whole genome shotgun (WGS) entry which is preliminary data.</text>
</comment>
<dbReference type="Proteomes" id="UP001149140">
    <property type="component" value="Unassembled WGS sequence"/>
</dbReference>
<dbReference type="InterPro" id="IPR029787">
    <property type="entry name" value="Nucleotide_cyclase"/>
</dbReference>
<dbReference type="SMART" id="SM00052">
    <property type="entry name" value="EAL"/>
    <property type="match status" value="1"/>
</dbReference>
<dbReference type="EMBL" id="JAPDOD010000055">
    <property type="protein sequence ID" value="MDA0165940.1"/>
    <property type="molecule type" value="Genomic_DNA"/>
</dbReference>
<dbReference type="InterPro" id="IPR001633">
    <property type="entry name" value="EAL_dom"/>
</dbReference>
<gene>
    <name evidence="4" type="ORF">OM076_37090</name>
</gene>
<feature type="transmembrane region" description="Helical" evidence="1">
    <location>
        <begin position="12"/>
        <end position="31"/>
    </location>
</feature>
<dbReference type="PANTHER" id="PTHR44757">
    <property type="entry name" value="DIGUANYLATE CYCLASE DGCP"/>
    <property type="match status" value="1"/>
</dbReference>
<dbReference type="CDD" id="cd01948">
    <property type="entry name" value="EAL"/>
    <property type="match status" value="1"/>
</dbReference>
<feature type="transmembrane region" description="Helical" evidence="1">
    <location>
        <begin position="195"/>
        <end position="220"/>
    </location>
</feature>
<dbReference type="SMART" id="SM00267">
    <property type="entry name" value="GGDEF"/>
    <property type="match status" value="1"/>
</dbReference>
<dbReference type="Gene3D" id="3.20.20.450">
    <property type="entry name" value="EAL domain"/>
    <property type="match status" value="1"/>
</dbReference>
<keyword evidence="1" id="KW-0812">Transmembrane</keyword>
<dbReference type="InterPro" id="IPR048430">
    <property type="entry name" value="MASE9"/>
</dbReference>
<keyword evidence="1" id="KW-0472">Membrane</keyword>
<feature type="domain" description="EAL" evidence="2">
    <location>
        <begin position="410"/>
        <end position="663"/>
    </location>
</feature>
<accession>A0A9X3N027</accession>
<reference evidence="4" key="1">
    <citation type="submission" date="2022-10" db="EMBL/GenBank/DDBJ databases">
        <title>The WGS of Solirubrobacter ginsenosidimutans DSM 21036.</title>
        <authorList>
            <person name="Jiang Z."/>
        </authorList>
    </citation>
    <scope>NUCLEOTIDE SEQUENCE</scope>
    <source>
        <strain evidence="4">DSM 21036</strain>
    </source>
</reference>
<dbReference type="FunFam" id="3.20.20.450:FF:000001">
    <property type="entry name" value="Cyclic di-GMP phosphodiesterase yahA"/>
    <property type="match status" value="1"/>
</dbReference>
<name>A0A9X3N027_9ACTN</name>
<protein>
    <submittedName>
        <fullName evidence="4">EAL domain-containing protein</fullName>
    </submittedName>
</protein>
<dbReference type="InterPro" id="IPR000160">
    <property type="entry name" value="GGDEF_dom"/>
</dbReference>
<dbReference type="FunFam" id="3.30.70.270:FF:000001">
    <property type="entry name" value="Diguanylate cyclase domain protein"/>
    <property type="match status" value="1"/>
</dbReference>
<evidence type="ECO:0000259" key="3">
    <source>
        <dbReference type="PROSITE" id="PS50887"/>
    </source>
</evidence>
<dbReference type="InterPro" id="IPR035919">
    <property type="entry name" value="EAL_sf"/>
</dbReference>